<organism evidence="2 3">
    <name type="scientific">Morchella conica CCBAS932</name>
    <dbReference type="NCBI Taxonomy" id="1392247"/>
    <lineage>
        <taxon>Eukaryota</taxon>
        <taxon>Fungi</taxon>
        <taxon>Dikarya</taxon>
        <taxon>Ascomycota</taxon>
        <taxon>Pezizomycotina</taxon>
        <taxon>Pezizomycetes</taxon>
        <taxon>Pezizales</taxon>
        <taxon>Morchellaceae</taxon>
        <taxon>Morchella</taxon>
    </lineage>
</organism>
<sequence>MTSPTPSPHATPPRLRRNVSPPITPDRPRLPAQVHLHRAASRRAMYAQRLAEHERVPVDMQERYRTNFLRIAEEEYLATGGVHEWQECLVPVVDIRLEPEVPVASPRVWVGQRVPVALPVVGRPVGGVWRVWGAMRGTFWIVWGRAGDVMRFVFRLWIRGSAFARERSMGGGK</sequence>
<feature type="compositionally biased region" description="Pro residues" evidence="1">
    <location>
        <begin position="1"/>
        <end position="11"/>
    </location>
</feature>
<keyword evidence="3" id="KW-1185">Reference proteome</keyword>
<proteinExistence type="predicted"/>
<dbReference type="Proteomes" id="UP000277580">
    <property type="component" value="Unassembled WGS sequence"/>
</dbReference>
<name>A0A3N4KEB6_9PEZI</name>
<feature type="region of interest" description="Disordered" evidence="1">
    <location>
        <begin position="1"/>
        <end position="29"/>
    </location>
</feature>
<dbReference type="AlphaFoldDB" id="A0A3N4KEB6"/>
<evidence type="ECO:0000313" key="3">
    <source>
        <dbReference type="Proteomes" id="UP000277580"/>
    </source>
</evidence>
<evidence type="ECO:0000313" key="2">
    <source>
        <dbReference type="EMBL" id="RPB08837.1"/>
    </source>
</evidence>
<accession>A0A3N4KEB6</accession>
<dbReference type="EMBL" id="ML119158">
    <property type="protein sequence ID" value="RPB08837.1"/>
    <property type="molecule type" value="Genomic_DNA"/>
</dbReference>
<gene>
    <name evidence="2" type="ORF">P167DRAFT_577885</name>
</gene>
<evidence type="ECO:0000256" key="1">
    <source>
        <dbReference type="SAM" id="MobiDB-lite"/>
    </source>
</evidence>
<dbReference type="OrthoDB" id="10448981at2759"/>
<dbReference type="InParanoid" id="A0A3N4KEB6"/>
<protein>
    <submittedName>
        <fullName evidence="2">Uncharacterized protein</fullName>
    </submittedName>
</protein>
<reference evidence="2 3" key="1">
    <citation type="journal article" date="2018" name="Nat. Ecol. Evol.">
        <title>Pezizomycetes genomes reveal the molecular basis of ectomycorrhizal truffle lifestyle.</title>
        <authorList>
            <person name="Murat C."/>
            <person name="Payen T."/>
            <person name="Noel B."/>
            <person name="Kuo A."/>
            <person name="Morin E."/>
            <person name="Chen J."/>
            <person name="Kohler A."/>
            <person name="Krizsan K."/>
            <person name="Balestrini R."/>
            <person name="Da Silva C."/>
            <person name="Montanini B."/>
            <person name="Hainaut M."/>
            <person name="Levati E."/>
            <person name="Barry K.W."/>
            <person name="Belfiori B."/>
            <person name="Cichocki N."/>
            <person name="Clum A."/>
            <person name="Dockter R.B."/>
            <person name="Fauchery L."/>
            <person name="Guy J."/>
            <person name="Iotti M."/>
            <person name="Le Tacon F."/>
            <person name="Lindquist E.A."/>
            <person name="Lipzen A."/>
            <person name="Malagnac F."/>
            <person name="Mello A."/>
            <person name="Molinier V."/>
            <person name="Miyauchi S."/>
            <person name="Poulain J."/>
            <person name="Riccioni C."/>
            <person name="Rubini A."/>
            <person name="Sitrit Y."/>
            <person name="Splivallo R."/>
            <person name="Traeger S."/>
            <person name="Wang M."/>
            <person name="Zifcakova L."/>
            <person name="Wipf D."/>
            <person name="Zambonelli A."/>
            <person name="Paolocci F."/>
            <person name="Nowrousian M."/>
            <person name="Ottonello S."/>
            <person name="Baldrian P."/>
            <person name="Spatafora J.W."/>
            <person name="Henrissat B."/>
            <person name="Nagy L.G."/>
            <person name="Aury J.M."/>
            <person name="Wincker P."/>
            <person name="Grigoriev I.V."/>
            <person name="Bonfante P."/>
            <person name="Martin F.M."/>
        </authorList>
    </citation>
    <scope>NUCLEOTIDE SEQUENCE [LARGE SCALE GENOMIC DNA]</scope>
    <source>
        <strain evidence="2 3">CCBAS932</strain>
    </source>
</reference>